<accession>A0A1I5M3C7</accession>
<keyword evidence="7" id="KW-1185">Reference proteome</keyword>
<dbReference type="InterPro" id="IPR010982">
    <property type="entry name" value="Lambda_DNA-bd_dom_sf"/>
</dbReference>
<dbReference type="GO" id="GO:0000976">
    <property type="term" value="F:transcription cis-regulatory region binding"/>
    <property type="evidence" value="ECO:0007669"/>
    <property type="project" value="TreeGrafter"/>
</dbReference>
<dbReference type="CDD" id="cd06267">
    <property type="entry name" value="PBP1_LacI_sugar_binding-like"/>
    <property type="match status" value="1"/>
</dbReference>
<dbReference type="Pfam" id="PF00356">
    <property type="entry name" value="LacI"/>
    <property type="match status" value="1"/>
</dbReference>
<keyword evidence="1" id="KW-0805">Transcription regulation</keyword>
<organism evidence="6 7">
    <name type="scientific">Pseudarcicella hirudinis</name>
    <dbReference type="NCBI Taxonomy" id="1079859"/>
    <lineage>
        <taxon>Bacteria</taxon>
        <taxon>Pseudomonadati</taxon>
        <taxon>Bacteroidota</taxon>
        <taxon>Cytophagia</taxon>
        <taxon>Cytophagales</taxon>
        <taxon>Flectobacillaceae</taxon>
        <taxon>Pseudarcicella</taxon>
    </lineage>
</organism>
<evidence type="ECO:0000256" key="1">
    <source>
        <dbReference type="ARBA" id="ARBA00023015"/>
    </source>
</evidence>
<name>A0A1I5M3C7_9BACT</name>
<dbReference type="Pfam" id="PF00532">
    <property type="entry name" value="Peripla_BP_1"/>
    <property type="match status" value="1"/>
</dbReference>
<dbReference type="GO" id="GO:0003700">
    <property type="term" value="F:DNA-binding transcription factor activity"/>
    <property type="evidence" value="ECO:0007669"/>
    <property type="project" value="TreeGrafter"/>
</dbReference>
<dbReference type="InterPro" id="IPR001761">
    <property type="entry name" value="Peripla_BP/Lac1_sug-bd_dom"/>
</dbReference>
<dbReference type="InterPro" id="IPR001387">
    <property type="entry name" value="Cro/C1-type_HTH"/>
</dbReference>
<keyword evidence="2" id="KW-0238">DNA-binding</keyword>
<dbReference type="Gene3D" id="1.10.260.40">
    <property type="entry name" value="lambda repressor-like DNA-binding domains"/>
    <property type="match status" value="1"/>
</dbReference>
<reference evidence="6 7" key="1">
    <citation type="submission" date="2016-10" db="EMBL/GenBank/DDBJ databases">
        <authorList>
            <person name="de Groot N.N."/>
        </authorList>
    </citation>
    <scope>NUCLEOTIDE SEQUENCE [LARGE SCALE GENOMIC DNA]</scope>
    <source>
        <strain evidence="7">E92,LMG 26720,CCM 7988</strain>
    </source>
</reference>
<evidence type="ECO:0000259" key="4">
    <source>
        <dbReference type="PROSITE" id="PS50932"/>
    </source>
</evidence>
<dbReference type="SUPFAM" id="SSF47413">
    <property type="entry name" value="lambda repressor-like DNA-binding domains"/>
    <property type="match status" value="1"/>
</dbReference>
<dbReference type="CDD" id="cd01392">
    <property type="entry name" value="HTH_LacI"/>
    <property type="match status" value="1"/>
</dbReference>
<dbReference type="OrthoDB" id="833520at2"/>
<evidence type="ECO:0000259" key="5">
    <source>
        <dbReference type="PROSITE" id="PS50943"/>
    </source>
</evidence>
<dbReference type="PANTHER" id="PTHR30146:SF109">
    <property type="entry name" value="HTH-TYPE TRANSCRIPTIONAL REGULATOR GALS"/>
    <property type="match status" value="1"/>
</dbReference>
<evidence type="ECO:0000313" key="6">
    <source>
        <dbReference type="EMBL" id="SFP03983.1"/>
    </source>
</evidence>
<dbReference type="InterPro" id="IPR000843">
    <property type="entry name" value="HTH_LacI"/>
</dbReference>
<dbReference type="STRING" id="1079859.SAMN04515674_101105"/>
<dbReference type="SMART" id="SM00354">
    <property type="entry name" value="HTH_LACI"/>
    <property type="match status" value="1"/>
</dbReference>
<dbReference type="PANTHER" id="PTHR30146">
    <property type="entry name" value="LACI-RELATED TRANSCRIPTIONAL REPRESSOR"/>
    <property type="match status" value="1"/>
</dbReference>
<keyword evidence="3" id="KW-0804">Transcription</keyword>
<evidence type="ECO:0000256" key="2">
    <source>
        <dbReference type="ARBA" id="ARBA00023125"/>
    </source>
</evidence>
<dbReference type="AlphaFoldDB" id="A0A1I5M3C7"/>
<dbReference type="SUPFAM" id="SSF53822">
    <property type="entry name" value="Periplasmic binding protein-like I"/>
    <property type="match status" value="1"/>
</dbReference>
<evidence type="ECO:0000256" key="3">
    <source>
        <dbReference type="ARBA" id="ARBA00023163"/>
    </source>
</evidence>
<dbReference type="PROSITE" id="PS50943">
    <property type="entry name" value="HTH_CROC1"/>
    <property type="match status" value="1"/>
</dbReference>
<sequence>MVVCPKCDKSDFIQLAGFVRGRQRFYCKSCAYHFITEHSDRKSRKKNQVTIIDIAERLGVSASTVSRALSGKSDISEVTRQEILKTAREMDYQPNLLAQGLILSETHTIGVIIPNIERPFFASVVSGIQQVASEAGYRVMICQSNESHQTEVANVQALVASRVDGLLICHSIRTETFDHIKLQHRKGIPIIHFDRVCNEIDTPKVLLDNEGGAFLAVEHLLNQGCKNIACLAGPENLIISQERESGYLKALQKYDISVRSELMIRGDFSTAHASEGIERLLSLPQKPDGIFCMHYKNAIEIMVKLKERGIKVPEDICIVGFGDESLTAMIEPSLTTIHQNPYLVGQKAASLFLEKMTGSEESQISKTVIVAGELIVRDSSSRNKV</sequence>
<dbReference type="RefSeq" id="WP_092010513.1">
    <property type="nucleotide sequence ID" value="NZ_FOXH01000001.1"/>
</dbReference>
<dbReference type="EMBL" id="FOXH01000001">
    <property type="protein sequence ID" value="SFP03983.1"/>
    <property type="molecule type" value="Genomic_DNA"/>
</dbReference>
<feature type="domain" description="HTH lacI-type" evidence="4">
    <location>
        <begin position="49"/>
        <end position="103"/>
    </location>
</feature>
<dbReference type="Gene3D" id="3.40.50.2300">
    <property type="match status" value="2"/>
</dbReference>
<dbReference type="Proteomes" id="UP000199306">
    <property type="component" value="Unassembled WGS sequence"/>
</dbReference>
<feature type="domain" description="HTH cro/C1-type" evidence="5">
    <location>
        <begin position="41"/>
        <end position="76"/>
    </location>
</feature>
<dbReference type="InterPro" id="IPR028082">
    <property type="entry name" value="Peripla_BP_I"/>
</dbReference>
<gene>
    <name evidence="6" type="ORF">SAMN04515674_101105</name>
</gene>
<dbReference type="PROSITE" id="PS50932">
    <property type="entry name" value="HTH_LACI_2"/>
    <property type="match status" value="1"/>
</dbReference>
<proteinExistence type="predicted"/>
<evidence type="ECO:0000313" key="7">
    <source>
        <dbReference type="Proteomes" id="UP000199306"/>
    </source>
</evidence>
<protein>
    <submittedName>
        <fullName evidence="6">Transcriptional regulator, LacI family</fullName>
    </submittedName>
</protein>